<feature type="non-terminal residue" evidence="2">
    <location>
        <position position="41"/>
    </location>
</feature>
<reference evidence="2 3" key="1">
    <citation type="journal article" date="2018" name="Front. Plant Sci.">
        <title>Red Clover (Trifolium pratense) and Zigzag Clover (T. medium) - A Picture of Genomic Similarities and Differences.</title>
        <authorList>
            <person name="Dluhosova J."/>
            <person name="Istvanek J."/>
            <person name="Nedelnik J."/>
            <person name="Repkova J."/>
        </authorList>
    </citation>
    <scope>NUCLEOTIDE SEQUENCE [LARGE SCALE GENOMIC DNA]</scope>
    <source>
        <strain evidence="3">cv. 10/8</strain>
        <tissue evidence="2">Leaf</tissue>
    </source>
</reference>
<evidence type="ECO:0000313" key="3">
    <source>
        <dbReference type="Proteomes" id="UP000265520"/>
    </source>
</evidence>
<evidence type="ECO:0000313" key="2">
    <source>
        <dbReference type="EMBL" id="MCH91911.1"/>
    </source>
</evidence>
<feature type="region of interest" description="Disordered" evidence="1">
    <location>
        <begin position="17"/>
        <end position="41"/>
    </location>
</feature>
<protein>
    <submittedName>
        <fullName evidence="2">Uncharacterized protein</fullName>
    </submittedName>
</protein>
<keyword evidence="3" id="KW-1185">Reference proteome</keyword>
<dbReference type="AlphaFoldDB" id="A0A392MWN5"/>
<accession>A0A392MWN5</accession>
<dbReference type="EMBL" id="LXQA010021425">
    <property type="protein sequence ID" value="MCH91911.1"/>
    <property type="molecule type" value="Genomic_DNA"/>
</dbReference>
<proteinExistence type="predicted"/>
<name>A0A392MWN5_9FABA</name>
<evidence type="ECO:0000256" key="1">
    <source>
        <dbReference type="SAM" id="MobiDB-lite"/>
    </source>
</evidence>
<gene>
    <name evidence="2" type="ORF">A2U01_0012842</name>
</gene>
<comment type="caution">
    <text evidence="2">The sequence shown here is derived from an EMBL/GenBank/DDBJ whole genome shotgun (WGS) entry which is preliminary data.</text>
</comment>
<sequence length="41" mass="3956">MSNLPDILQAVQNFVQAGDDEGSAEGGGASQSFTAGGGGSQ</sequence>
<dbReference type="Proteomes" id="UP000265520">
    <property type="component" value="Unassembled WGS sequence"/>
</dbReference>
<organism evidence="2 3">
    <name type="scientific">Trifolium medium</name>
    <dbReference type="NCBI Taxonomy" id="97028"/>
    <lineage>
        <taxon>Eukaryota</taxon>
        <taxon>Viridiplantae</taxon>
        <taxon>Streptophyta</taxon>
        <taxon>Embryophyta</taxon>
        <taxon>Tracheophyta</taxon>
        <taxon>Spermatophyta</taxon>
        <taxon>Magnoliopsida</taxon>
        <taxon>eudicotyledons</taxon>
        <taxon>Gunneridae</taxon>
        <taxon>Pentapetalae</taxon>
        <taxon>rosids</taxon>
        <taxon>fabids</taxon>
        <taxon>Fabales</taxon>
        <taxon>Fabaceae</taxon>
        <taxon>Papilionoideae</taxon>
        <taxon>50 kb inversion clade</taxon>
        <taxon>NPAAA clade</taxon>
        <taxon>Hologalegina</taxon>
        <taxon>IRL clade</taxon>
        <taxon>Trifolieae</taxon>
        <taxon>Trifolium</taxon>
    </lineage>
</organism>
<feature type="compositionally biased region" description="Gly residues" evidence="1">
    <location>
        <begin position="24"/>
        <end position="41"/>
    </location>
</feature>